<accession>B2JBS3</accession>
<dbReference type="KEGG" id="npu:Npun_CF036"/>
<keyword evidence="2" id="KW-1185">Reference proteome</keyword>
<name>B2JBS3_NOSP7</name>
<geneLocation type="plasmid" evidence="1 2">
    <name>pNPUN03</name>
</geneLocation>
<dbReference type="Proteomes" id="UP000001191">
    <property type="component" value="Plasmid pNPUN03"/>
</dbReference>
<gene>
    <name evidence="1" type="ordered locus">Npun_CF036</name>
</gene>
<keyword evidence="1" id="KW-0614">Plasmid</keyword>
<dbReference type="AlphaFoldDB" id="B2JBS3"/>
<dbReference type="EMBL" id="CP001040">
    <property type="protein sequence ID" value="ACC85377.1"/>
    <property type="molecule type" value="Genomic_DNA"/>
</dbReference>
<dbReference type="HOGENOM" id="CLU_2701095_0_0_3"/>
<dbReference type="RefSeq" id="WP_012412874.1">
    <property type="nucleotide sequence ID" value="NC_010630.1"/>
</dbReference>
<proteinExistence type="predicted"/>
<reference evidence="2" key="1">
    <citation type="submission" date="2008-04" db="EMBL/GenBank/DDBJ databases">
        <title>Complete sequence of plasmid 3 of Nostoc punctiforme ATCC 29133.</title>
        <authorList>
            <consortium name="US DOE Joint Genome Institute"/>
            <person name="Copeland A."/>
            <person name="Lucas S."/>
            <person name="Lapidus A."/>
            <person name="Glavina del Rio T."/>
            <person name="Dalin E."/>
            <person name="Tice H."/>
            <person name="Pitluck S."/>
            <person name="Chain P."/>
            <person name="Malfatti S."/>
            <person name="Shin M."/>
            <person name="Vergez L."/>
            <person name="Schmutz J."/>
            <person name="Larimer F."/>
            <person name="Land M."/>
            <person name="Hauser L."/>
            <person name="Kyrpides N."/>
            <person name="Kim E."/>
            <person name="Meeks J.C."/>
            <person name="Elhai J."/>
            <person name="Campbell E.L."/>
            <person name="Thiel T."/>
            <person name="Longmire J."/>
            <person name="Potts M."/>
            <person name="Atlas R."/>
        </authorList>
    </citation>
    <scope>NUCLEOTIDE SEQUENCE [LARGE SCALE GENOMIC DNA]</scope>
    <source>
        <strain evidence="2">ATCC 29133 / PCC 73102</strain>
        <plasmid evidence="2">Plasmid pNPUN03</plasmid>
    </source>
</reference>
<dbReference type="EnsemblBacteria" id="ACC85377">
    <property type="protein sequence ID" value="ACC85377"/>
    <property type="gene ID" value="Npun_CF036"/>
</dbReference>
<sequence length="73" mass="8660">MSNPDNHPVFEITVTEEDGTFYESFIAYVDGDLFRCLKILDYPEDWEIDTEELSKDTPEVKWYLCESQMIEID</sequence>
<organism evidence="1 2">
    <name type="scientific">Nostoc punctiforme (strain ATCC 29133 / PCC 73102)</name>
    <dbReference type="NCBI Taxonomy" id="63737"/>
    <lineage>
        <taxon>Bacteria</taxon>
        <taxon>Bacillati</taxon>
        <taxon>Cyanobacteriota</taxon>
        <taxon>Cyanophyceae</taxon>
        <taxon>Nostocales</taxon>
        <taxon>Nostocaceae</taxon>
        <taxon>Nostoc</taxon>
    </lineage>
</organism>
<evidence type="ECO:0000313" key="1">
    <source>
        <dbReference type="EMBL" id="ACC85377.1"/>
    </source>
</evidence>
<evidence type="ECO:0000313" key="2">
    <source>
        <dbReference type="Proteomes" id="UP000001191"/>
    </source>
</evidence>
<protein>
    <submittedName>
        <fullName evidence="1">Uncharacterized protein</fullName>
    </submittedName>
</protein>